<dbReference type="STRING" id="264697.ABE28_017845"/>
<proteinExistence type="predicted"/>
<reference evidence="1 2" key="1">
    <citation type="submission" date="2016-08" db="EMBL/GenBank/DDBJ databases">
        <title>Complete genome sequence of Bacillus muralis G25-68, a strain with toxicity to nematodes.</title>
        <authorList>
            <person name="Zheng Z."/>
        </authorList>
    </citation>
    <scope>NUCLEOTIDE SEQUENCE [LARGE SCALE GENOMIC DNA]</scope>
    <source>
        <strain evidence="1 2">G25-68</strain>
    </source>
</reference>
<accession>A0A1B3XSP2</accession>
<dbReference type="OrthoDB" id="7721587at2"/>
<organism evidence="1 2">
    <name type="scientific">Peribacillus muralis</name>
    <dbReference type="NCBI Taxonomy" id="264697"/>
    <lineage>
        <taxon>Bacteria</taxon>
        <taxon>Bacillati</taxon>
        <taxon>Bacillota</taxon>
        <taxon>Bacilli</taxon>
        <taxon>Bacillales</taxon>
        <taxon>Bacillaceae</taxon>
        <taxon>Peribacillus</taxon>
    </lineage>
</organism>
<evidence type="ECO:0008006" key="3">
    <source>
        <dbReference type="Google" id="ProtNLM"/>
    </source>
</evidence>
<evidence type="ECO:0000313" key="1">
    <source>
        <dbReference type="EMBL" id="AOH56230.1"/>
    </source>
</evidence>
<dbReference type="KEGG" id="bmur:ABE28_017845"/>
<dbReference type="Gene3D" id="3.40.630.100">
    <property type="entry name" value="Poly-gamma-glutamate hydrolase, zinc-binding motif"/>
    <property type="match status" value="1"/>
</dbReference>
<dbReference type="EMBL" id="CP017080">
    <property type="protein sequence ID" value="AOH56230.1"/>
    <property type="molecule type" value="Genomic_DNA"/>
</dbReference>
<dbReference type="InterPro" id="IPR038128">
    <property type="entry name" value="Gamma_PGA_hydro_sf"/>
</dbReference>
<dbReference type="Pfam" id="PF05908">
    <property type="entry name" value="Gamma_PGA_hydro"/>
    <property type="match status" value="1"/>
</dbReference>
<gene>
    <name evidence="1" type="ORF">ABE28_017845</name>
</gene>
<dbReference type="InterPro" id="IPR008585">
    <property type="entry name" value="Gamma_PGA_hydro"/>
</dbReference>
<keyword evidence="2" id="KW-1185">Reference proteome</keyword>
<protein>
    <recommendedName>
        <fullName evidence="3">Replication protein</fullName>
    </recommendedName>
</protein>
<dbReference type="Proteomes" id="UP000077926">
    <property type="component" value="Chromosome"/>
</dbReference>
<name>A0A1B3XSP2_9BACI</name>
<dbReference type="AlphaFoldDB" id="A0A1B3XSP2"/>
<sequence length="212" mass="23684">MNMTSASYTNFAELTKNEQELFDFRIISHHRNPAIAVLAIHGGNIEPGTSEIAVALGERLGASTYLFEGLKPRGNQILHIKSSLFNEPSGLAMAANAQTTLTIHGHRNEQASIVYIGGRNETFKNVIRHSLKEAGFQAYDAPTHLLGMNVSNIANTCKMGAGVQLELSTKLRKSMFKGDDFSRKNRINRLDRFHRFVHALEKGVLTYKRFIR</sequence>
<evidence type="ECO:0000313" key="2">
    <source>
        <dbReference type="Proteomes" id="UP000077926"/>
    </source>
</evidence>